<name>A0AC61MWG4_9FIRM</name>
<protein>
    <submittedName>
        <fullName evidence="1">Type I restriction endonuclease subunit R</fullName>
    </submittedName>
</protein>
<evidence type="ECO:0000313" key="2">
    <source>
        <dbReference type="Proteomes" id="UP000682782"/>
    </source>
</evidence>
<sequence>MPALFSEAVLEQAIIDKFVDLGYEYVLGDNLHRELTDVLIEEDLSAFLSVKYAPEGITDSEIASIIRSLRYASATPLYSVNRSMFLRMVEGETFVREDRSAKDFHLRLIDFDTIDNKNIVKIVNQMTIKGPKATRRPDAIVFVNGMPVVVMEFKSAIKEETTIHDAYVQITTRYMRDIPELFKYNAFAVLSDGVNTKAGSIFAPYERFYSWRRVEMNDRPVDGIDTLDTMIQGMFRKERLFDIIHNFIYFPDTDNGKNLKIVASYPQYFAARKLLDNILTHQKPKGDGKGGTYFGTTGCGKSFIMMVLSRLIMHEPSLHSPTILLITDRSDLDDQLSQQFLNSKGYIGDKTIIEMESREQLQDMLAKTASGGVYLTTVQKFAEEFGELSNRTNIICISDEAHRTQNNLDMKIVVKADEVLQRYGFARFLHTALPQATYIGFTGTPVDATMDVFGPVIDQYTMTDSVKDGITVRLVYDGRPARATLDDEKVKAIEEYYQQCLAAGSNEYQVEASKKAVTNMAAIVGDDDVLNAVADYFIDHYETRVREGSSIAGKCMFVCMTRPIAFKFYNMLKQKRPEWFELRVAPEGVELSEKDKRELIPMPMCQFVATRSKDDPQDMYDLLGSDATRKTAAIQFKNIKSNFKIAIVVDLWLTGFDVPFLDCMYLDKPLSQSHTIIQTISRVNRTYEGKDSGLIVDFIGIKPGLLAALRTYTDFQEDTFDEDSVQAAVRLVRDQLEILNAMMIGFDSTKYFTGYPAERLQCLNEGAEFLQQTKEMEQRFMANVLRLSKAFNLCNSGKDFTKHELDLIHYYKALRSVLFKLTKGDAPDTDTMNAHVAKMLEAAIQSEGVEEVFSTDATMSQEAIDLFSDEYLERIKRMKLQNTKVKILTQLLKKKVEEFKKVNKIKAKTFEERLHAIVDQYNNRMSDADYVKNILNNVSDQLLKLLQQIKDEQNSFEAMGIDYEEKAIFDILIAVAEKFQFDFPESENIELAKEIRAALRDKEKYADWANSAQIRALMQADIIMILAKHGYPPTPPEIYEKVYSDILEQAENFKKYSD</sequence>
<accession>A0AC61MWG4</accession>
<evidence type="ECO:0000313" key="1">
    <source>
        <dbReference type="EMBL" id="QUC66922.1"/>
    </source>
</evidence>
<keyword evidence="2" id="KW-1185">Reference proteome</keyword>
<organism evidence="1 2">
    <name type="scientific">Aristaeella hokkaidonensis</name>
    <dbReference type="NCBI Taxonomy" id="3046382"/>
    <lineage>
        <taxon>Bacteria</taxon>
        <taxon>Bacillati</taxon>
        <taxon>Bacillota</taxon>
        <taxon>Clostridia</taxon>
        <taxon>Eubacteriales</taxon>
        <taxon>Aristaeellaceae</taxon>
        <taxon>Aristaeella</taxon>
    </lineage>
</organism>
<keyword evidence="1" id="KW-0540">Nuclease</keyword>
<reference evidence="1" key="1">
    <citation type="submission" date="2021-01" db="EMBL/GenBank/DDBJ databases">
        <title>Complete genome sequence of Clostridiales bacterium R-7.</title>
        <authorList>
            <person name="Mahoney-Kurpe S.C."/>
            <person name="Palevich N."/>
            <person name="Koike S."/>
            <person name="Moon C.D."/>
            <person name="Attwood G.T."/>
        </authorList>
    </citation>
    <scope>NUCLEOTIDE SEQUENCE</scope>
    <source>
        <strain evidence="1">R-7</strain>
    </source>
</reference>
<keyword evidence="1" id="KW-0255">Endonuclease</keyword>
<dbReference type="EMBL" id="CP068393">
    <property type="protein sequence ID" value="QUC66922.1"/>
    <property type="molecule type" value="Genomic_DNA"/>
</dbReference>
<dbReference type="Proteomes" id="UP000682782">
    <property type="component" value="Chromosome"/>
</dbReference>
<keyword evidence="1" id="KW-0378">Hydrolase</keyword>
<gene>
    <name evidence="1" type="ORF">JYE49_13960</name>
</gene>
<proteinExistence type="predicted"/>